<dbReference type="InterPro" id="IPR025991">
    <property type="entry name" value="Chemoreceptor_zinc-bind_dom"/>
</dbReference>
<dbReference type="Gene3D" id="1.20.120.30">
    <property type="entry name" value="Aspartate receptor, ligand-binding domain"/>
    <property type="match status" value="1"/>
</dbReference>
<accession>A0ABY4E9F2</accession>
<protein>
    <submittedName>
        <fullName evidence="2">CZB domain-containing protein</fullName>
    </submittedName>
</protein>
<reference evidence="2" key="1">
    <citation type="submission" date="2021-12" db="EMBL/GenBank/DDBJ databases">
        <authorList>
            <person name="Veyrier F.J."/>
        </authorList>
    </citation>
    <scope>NUCLEOTIDE SEQUENCE</scope>
    <source>
        <strain evidence="2">SAG 1488-6</strain>
    </source>
</reference>
<gene>
    <name evidence="2" type="ORF">LVJ81_10410</name>
</gene>
<dbReference type="EMBL" id="CP091512">
    <property type="protein sequence ID" value="UOO92030.1"/>
    <property type="molecule type" value="Genomic_DNA"/>
</dbReference>
<keyword evidence="3" id="KW-1185">Reference proteome</keyword>
<name>A0ABY4E9F2_VITST</name>
<evidence type="ECO:0000313" key="3">
    <source>
        <dbReference type="Proteomes" id="UP000832034"/>
    </source>
</evidence>
<organism evidence="2 3">
    <name type="scientific">Vitreoscilla stercoraria</name>
    <dbReference type="NCBI Taxonomy" id="61"/>
    <lineage>
        <taxon>Bacteria</taxon>
        <taxon>Pseudomonadati</taxon>
        <taxon>Pseudomonadota</taxon>
        <taxon>Betaproteobacteria</taxon>
        <taxon>Neisseriales</taxon>
        <taxon>Neisseriaceae</taxon>
        <taxon>Vitreoscilla</taxon>
    </lineage>
</organism>
<dbReference type="RefSeq" id="WP_026353683.1">
    <property type="nucleotide sequence ID" value="NZ_CP091512.1"/>
</dbReference>
<sequence length="152" mass="17364">MNLDTWIDLLLKGEEAPLPMPKEELVLGGLPIDEAIKAHIAWRENWFQALREHNLTNYGCEQVSADNRCKVGQWIYGPGTEYHNYPEYELLRKKHAEFHQCAGEAVRLHEKGYFAEAIVITKRTLPELSSKVGHSFADLLEAVHNEPNKVDA</sequence>
<evidence type="ECO:0000259" key="1">
    <source>
        <dbReference type="Pfam" id="PF13682"/>
    </source>
</evidence>
<dbReference type="Proteomes" id="UP000832034">
    <property type="component" value="Chromosome"/>
</dbReference>
<proteinExistence type="predicted"/>
<evidence type="ECO:0000313" key="2">
    <source>
        <dbReference type="EMBL" id="UOO92030.1"/>
    </source>
</evidence>
<feature type="domain" description="Chemoreceptor zinc-binding" evidence="1">
    <location>
        <begin position="39"/>
        <end position="106"/>
    </location>
</feature>
<reference evidence="2" key="2">
    <citation type="journal article" date="2022" name="Res Sq">
        <title>Evolution of multicellular longitudinally dividing oral cavity symbionts (Neisseriaceae).</title>
        <authorList>
            <person name="Nyongesa S."/>
            <person name="Weber P."/>
            <person name="Bernet E."/>
            <person name="Pullido F."/>
            <person name="Nieckarz M."/>
            <person name="Delaby M."/>
            <person name="Nieves C."/>
            <person name="Viehboeck T."/>
            <person name="Krause N."/>
            <person name="Rivera-Millot A."/>
            <person name="Nakamura A."/>
            <person name="Vischer N."/>
            <person name="VanNieuwenhze M."/>
            <person name="Brun Y."/>
            <person name="Cava F."/>
            <person name="Bulgheresi S."/>
            <person name="Veyrier F."/>
        </authorList>
    </citation>
    <scope>NUCLEOTIDE SEQUENCE</scope>
    <source>
        <strain evidence="2">SAG 1488-6</strain>
    </source>
</reference>
<dbReference type="Pfam" id="PF13682">
    <property type="entry name" value="CZB"/>
    <property type="match status" value="1"/>
</dbReference>